<dbReference type="InterPro" id="IPR013509">
    <property type="entry name" value="RNR_lsu_N"/>
</dbReference>
<dbReference type="RefSeq" id="WP_061509154.1">
    <property type="nucleotide sequence ID" value="NZ_LHZF01000176.1"/>
</dbReference>
<dbReference type="FunFam" id="3.20.70.20:FF:000034">
    <property type="entry name" value="Ribonucleoside-diphosphate reductase large chain, putative"/>
    <property type="match status" value="1"/>
</dbReference>
<evidence type="ECO:0000256" key="5">
    <source>
        <dbReference type="ARBA" id="ARBA00047754"/>
    </source>
</evidence>
<dbReference type="Gene3D" id="3.20.70.20">
    <property type="match status" value="1"/>
</dbReference>
<evidence type="ECO:0000259" key="9">
    <source>
        <dbReference type="Pfam" id="PF02867"/>
    </source>
</evidence>
<dbReference type="GO" id="GO:0005524">
    <property type="term" value="F:ATP binding"/>
    <property type="evidence" value="ECO:0007669"/>
    <property type="project" value="InterPro"/>
</dbReference>
<dbReference type="Pfam" id="PF00317">
    <property type="entry name" value="Ribonuc_red_lgN"/>
    <property type="match status" value="1"/>
</dbReference>
<dbReference type="NCBIfam" id="NF006577">
    <property type="entry name" value="PRK09102.1"/>
    <property type="match status" value="1"/>
</dbReference>
<dbReference type="PANTHER" id="PTHR11573:SF6">
    <property type="entry name" value="RIBONUCLEOSIDE-DIPHOSPHATE REDUCTASE LARGE SUBUNIT"/>
    <property type="match status" value="1"/>
</dbReference>
<evidence type="ECO:0000313" key="11">
    <source>
        <dbReference type="Proteomes" id="UP000075526"/>
    </source>
</evidence>
<proteinExistence type="inferred from homology"/>
<dbReference type="EMBL" id="LHZF01000176">
    <property type="protein sequence ID" value="KXV13779.1"/>
    <property type="molecule type" value="Genomic_DNA"/>
</dbReference>
<dbReference type="SUPFAM" id="SSF48168">
    <property type="entry name" value="R1 subunit of ribonucleotide reductase, N-terminal domain"/>
    <property type="match status" value="1"/>
</dbReference>
<reference evidence="10 11" key="1">
    <citation type="submission" date="2015-06" db="EMBL/GenBank/DDBJ databases">
        <title>Improved classification and identification of acetic acid bacteria using matrix-assisted laser desorption/ionization time-of-flight mass spectrometry; Gluconobacter nephelii and Gluconobacter uchimurae are later heterotypic synonyms of Gluconobacter japonicus and Gluconobacter oxydans, respectively.</title>
        <authorList>
            <person name="Li L."/>
            <person name="Cleenwerck I."/>
            <person name="De Vuyst L."/>
            <person name="Vandamme P."/>
        </authorList>
    </citation>
    <scope>NUCLEOTIDE SEQUENCE [LARGE SCALE GENOMIC DNA]</scope>
    <source>
        <strain evidence="10 11">LMG 1552</strain>
    </source>
</reference>
<keyword evidence="3 6" id="KW-0560">Oxidoreductase</keyword>
<organism evidence="10 11">
    <name type="scientific">Acetobacter malorum</name>
    <dbReference type="NCBI Taxonomy" id="178901"/>
    <lineage>
        <taxon>Bacteria</taxon>
        <taxon>Pseudomonadati</taxon>
        <taxon>Pseudomonadota</taxon>
        <taxon>Alphaproteobacteria</taxon>
        <taxon>Acetobacterales</taxon>
        <taxon>Acetobacteraceae</taxon>
        <taxon>Acetobacter</taxon>
    </lineage>
</organism>
<dbReference type="Pfam" id="PF02867">
    <property type="entry name" value="Ribonuc_red_lgC"/>
    <property type="match status" value="2"/>
</dbReference>
<dbReference type="InterPro" id="IPR039718">
    <property type="entry name" value="Rrm1"/>
</dbReference>
<evidence type="ECO:0000256" key="3">
    <source>
        <dbReference type="ARBA" id="ARBA00023002"/>
    </source>
</evidence>
<evidence type="ECO:0000256" key="1">
    <source>
        <dbReference type="ARBA" id="ARBA00010406"/>
    </source>
</evidence>
<accession>A0A149RJ76</accession>
<comment type="function">
    <text evidence="6">Provides the precursors necessary for DNA synthesis. Catalyzes the biosynthesis of deoxyribonucleotides from the corresponding ribonucleotides.</text>
</comment>
<dbReference type="GO" id="GO:0009263">
    <property type="term" value="P:deoxyribonucleotide biosynthetic process"/>
    <property type="evidence" value="ECO:0007669"/>
    <property type="project" value="UniProtKB-KW"/>
</dbReference>
<dbReference type="AlphaFoldDB" id="A0A149RJ76"/>
<evidence type="ECO:0000256" key="6">
    <source>
        <dbReference type="RuleBase" id="RU003410"/>
    </source>
</evidence>
<feature type="region of interest" description="Disordered" evidence="7">
    <location>
        <begin position="1"/>
        <end position="27"/>
    </location>
</feature>
<evidence type="ECO:0000256" key="7">
    <source>
        <dbReference type="SAM" id="MobiDB-lite"/>
    </source>
</evidence>
<feature type="domain" description="Ribonucleotide reductase large subunit C-terminal" evidence="9">
    <location>
        <begin position="120"/>
        <end position="439"/>
    </location>
</feature>
<evidence type="ECO:0000259" key="8">
    <source>
        <dbReference type="Pfam" id="PF00317"/>
    </source>
</evidence>
<dbReference type="Proteomes" id="UP000075526">
    <property type="component" value="Unassembled WGS sequence"/>
</dbReference>
<dbReference type="GO" id="GO:0005971">
    <property type="term" value="C:ribonucleoside-diphosphate reductase complex"/>
    <property type="evidence" value="ECO:0007669"/>
    <property type="project" value="TreeGrafter"/>
</dbReference>
<dbReference type="GO" id="GO:0004748">
    <property type="term" value="F:ribonucleoside-diphosphate reductase activity, thioredoxin disulfide as acceptor"/>
    <property type="evidence" value="ECO:0007669"/>
    <property type="project" value="UniProtKB-EC"/>
</dbReference>
<dbReference type="SUPFAM" id="SSF51998">
    <property type="entry name" value="PFL-like glycyl radical enzymes"/>
    <property type="match status" value="1"/>
</dbReference>
<dbReference type="UniPathway" id="UPA00326"/>
<dbReference type="InterPro" id="IPR008926">
    <property type="entry name" value="RNR_R1-su_N"/>
</dbReference>
<protein>
    <recommendedName>
        <fullName evidence="2 6">Ribonucleoside-diphosphate reductase</fullName>
        <ecNumber evidence="2 6">1.17.4.1</ecNumber>
    </recommendedName>
</protein>
<evidence type="ECO:0000256" key="2">
    <source>
        <dbReference type="ARBA" id="ARBA00012274"/>
    </source>
</evidence>
<comment type="caution">
    <text evidence="10">The sequence shown here is derived from an EMBL/GenBank/DDBJ whole genome shotgun (WGS) entry which is preliminary data.</text>
</comment>
<dbReference type="PRINTS" id="PR01183">
    <property type="entry name" value="RIBORDTASEM1"/>
</dbReference>
<dbReference type="EC" id="1.17.4.1" evidence="2 6"/>
<name>A0A149RJ76_9PROT</name>
<evidence type="ECO:0000313" key="10">
    <source>
        <dbReference type="EMBL" id="KXV13779.1"/>
    </source>
</evidence>
<dbReference type="PANTHER" id="PTHR11573">
    <property type="entry name" value="RIBONUCLEOSIDE-DIPHOSPHATE REDUCTASE LARGE CHAIN"/>
    <property type="match status" value="1"/>
</dbReference>
<dbReference type="InterPro" id="IPR000788">
    <property type="entry name" value="RNR_lg_C"/>
</dbReference>
<feature type="domain" description="Ribonucleotide reductase large subunit C-terminal" evidence="9">
    <location>
        <begin position="449"/>
        <end position="594"/>
    </location>
</feature>
<comment type="catalytic activity">
    <reaction evidence="5 6">
        <text>a 2'-deoxyribonucleoside 5'-diphosphate + [thioredoxin]-disulfide + H2O = a ribonucleoside 5'-diphosphate + [thioredoxin]-dithiol</text>
        <dbReference type="Rhea" id="RHEA:23252"/>
        <dbReference type="Rhea" id="RHEA-COMP:10698"/>
        <dbReference type="Rhea" id="RHEA-COMP:10700"/>
        <dbReference type="ChEBI" id="CHEBI:15377"/>
        <dbReference type="ChEBI" id="CHEBI:29950"/>
        <dbReference type="ChEBI" id="CHEBI:50058"/>
        <dbReference type="ChEBI" id="CHEBI:57930"/>
        <dbReference type="ChEBI" id="CHEBI:73316"/>
        <dbReference type="EC" id="1.17.4.1"/>
    </reaction>
</comment>
<keyword evidence="4 6" id="KW-0215">Deoxyribonucleotide synthesis</keyword>
<evidence type="ECO:0000256" key="4">
    <source>
        <dbReference type="ARBA" id="ARBA00023116"/>
    </source>
</evidence>
<sequence length="645" mass="71809">MSLIDVQENESRRSMSGSGDEADLFEPGKLEDMVQLPGHHQVRVDRSRDALLTPFGKATLDNRYLLPDEGYQDLFGRVASYYGADAGHAQRIYDYMSQHWFMPATPVLSNGGTTRGLPISCFLNEASDSLDGIVGLWNENVWLASKGGGIGSYWGNLRSIGENVGRNGKTSGVIPFIRVMDSLTLAISQGSLRRGSAAVYLPVWHPEIEEFVEIRRPTGGDPNRKALNLHHGVLVSDAFMRAVEADEEWGLLSPRDNSVIRKVSARALWIRILTARMEQGEPYIVYSDHVNNARPEHHKLAGLEVKTSNLCSEITLPTGIDHHGKQRTAVCCLSSLNLETWDQWNENPQFIEDVMLFLDNVLQDFIDRAPPEMKKAAYAASRERSVGLGVMGFHTFLQAKNVPFEGVVAKVWNRKVFKHIREQADAASRKLADLRGACPDAAEYGIQERFSNKMAIAPTASISIIAGNASPGIEPIAANVFLQKTLSGSFTVRNRHLQKLLKEKGKDTDEIWSFITLNKGSVQELDFLTQQEKDVFKTAFELDQRWIVEHAADRQPYVCQAQSVNLFLPANVHKRDLHQIHHMAWKKGLKSLYYCRSLSIQRADTVSNVLTKEGVLAAEAAQRAGVVPEAPTSNGSNYDECLACQ</sequence>
<dbReference type="CDD" id="cd01679">
    <property type="entry name" value="RNR_I"/>
    <property type="match status" value="1"/>
</dbReference>
<feature type="domain" description="Ribonucleotide reductase large subunit N-terminal" evidence="8">
    <location>
        <begin position="52"/>
        <end position="116"/>
    </location>
</feature>
<gene>
    <name evidence="10" type="ORF">AD933_15190</name>
</gene>
<comment type="similarity">
    <text evidence="1 6">Belongs to the ribonucleoside diphosphate reductase large chain family.</text>
</comment>
<dbReference type="PATRIC" id="fig|178901.13.peg.1678"/>